<accession>A0A2C8ZM33</accession>
<reference evidence="6" key="1">
    <citation type="submission" date="2017-09" db="EMBL/GenBank/DDBJ databases">
        <authorList>
            <person name="Ehlers B."/>
            <person name="Leendertz F.H."/>
        </authorList>
    </citation>
    <scope>NUCLEOTIDE SEQUENCE [LARGE SCALE GENOMIC DNA]</scope>
    <source>
        <strain evidence="6">CGMCC 1.05381</strain>
    </source>
</reference>
<dbReference type="GO" id="GO:0016020">
    <property type="term" value="C:membrane"/>
    <property type="evidence" value="ECO:0007669"/>
    <property type="project" value="UniProtKB-SubCell"/>
</dbReference>
<feature type="transmembrane region" description="Helical" evidence="5">
    <location>
        <begin position="144"/>
        <end position="162"/>
    </location>
</feature>
<feature type="transmembrane region" description="Helical" evidence="5">
    <location>
        <begin position="107"/>
        <end position="132"/>
    </location>
</feature>
<feature type="transmembrane region" description="Helical" evidence="5">
    <location>
        <begin position="236"/>
        <end position="257"/>
    </location>
</feature>
<feature type="transmembrane region" description="Helical" evidence="5">
    <location>
        <begin position="264"/>
        <end position="283"/>
    </location>
</feature>
<evidence type="ECO:0000256" key="4">
    <source>
        <dbReference type="ARBA" id="ARBA00023136"/>
    </source>
</evidence>
<dbReference type="Pfam" id="PF01040">
    <property type="entry name" value="UbiA"/>
    <property type="match status" value="1"/>
</dbReference>
<keyword evidence="2 5" id="KW-0812">Transmembrane</keyword>
<dbReference type="InterPro" id="IPR000537">
    <property type="entry name" value="UbiA_prenyltransferase"/>
</dbReference>
<keyword evidence="3 5" id="KW-1133">Transmembrane helix</keyword>
<dbReference type="EMBL" id="OCST01000003">
    <property type="protein sequence ID" value="SOE65940.1"/>
    <property type="molecule type" value="Genomic_DNA"/>
</dbReference>
<feature type="transmembrane region" description="Helical" evidence="5">
    <location>
        <begin position="31"/>
        <end position="60"/>
    </location>
</feature>
<evidence type="ECO:0000313" key="6">
    <source>
        <dbReference type="EMBL" id="SOE65940.1"/>
    </source>
</evidence>
<keyword evidence="4 5" id="KW-0472">Membrane</keyword>
<dbReference type="Gene3D" id="1.20.120.1780">
    <property type="entry name" value="UbiA prenyltransferase"/>
    <property type="match status" value="1"/>
</dbReference>
<dbReference type="GO" id="GO:0016765">
    <property type="term" value="F:transferase activity, transferring alkyl or aryl (other than methyl) groups"/>
    <property type="evidence" value="ECO:0007669"/>
    <property type="project" value="InterPro"/>
</dbReference>
<feature type="transmembrane region" description="Helical" evidence="5">
    <location>
        <begin position="211"/>
        <end position="230"/>
    </location>
</feature>
<dbReference type="InterPro" id="IPR044878">
    <property type="entry name" value="UbiA_sf"/>
</dbReference>
<dbReference type="Proteomes" id="UP000219440">
    <property type="component" value="Unassembled WGS sequence"/>
</dbReference>
<name>A0A2C8ZM33_9MICO</name>
<gene>
    <name evidence="6" type="ORF">SAMN06296378_1645</name>
</gene>
<comment type="subcellular location">
    <subcellularLocation>
        <location evidence="1">Membrane</location>
        <topology evidence="1">Multi-pass membrane protein</topology>
    </subcellularLocation>
</comment>
<evidence type="ECO:0000256" key="2">
    <source>
        <dbReference type="ARBA" id="ARBA00022692"/>
    </source>
</evidence>
<evidence type="ECO:0000313" key="7">
    <source>
        <dbReference type="Proteomes" id="UP000219440"/>
    </source>
</evidence>
<dbReference type="CDD" id="cd13956">
    <property type="entry name" value="PT_UbiA"/>
    <property type="match status" value="1"/>
</dbReference>
<keyword evidence="7" id="KW-1185">Reference proteome</keyword>
<dbReference type="AlphaFoldDB" id="A0A2C8ZM33"/>
<proteinExistence type="predicted"/>
<dbReference type="Gene3D" id="1.10.357.140">
    <property type="entry name" value="UbiA prenyltransferase"/>
    <property type="match status" value="1"/>
</dbReference>
<protein>
    <submittedName>
        <fullName evidence="6">4-hydroxybenzoate polyprenyltransferase</fullName>
    </submittedName>
</protein>
<evidence type="ECO:0000256" key="1">
    <source>
        <dbReference type="ARBA" id="ARBA00004141"/>
    </source>
</evidence>
<sequence>MPPDLRVGTYDVRMLRTASALARSTHPGPTVAVTAITVILGVSVGLAPWQLIALGVAFLLGQASVGLSNDWIDAERDRAVGRTDKPIAAGQLSDTAARNAAVVSATAAIALTLPLGWAATVAHTVFIGSAWAYNLGMKSTSLSVVPYIVSFGLLPLIVTLSRSEPALASPWAILAGASLGVSAHFANVLPDLDDDRATGVRGLPHRFGPRSSGLVIAGALAAASVSIVVMPGQAPAYLYVGLALSLALAIFCAALIVRAEPSRLLFRIIILGAILNVVMLALSGTRLLA</sequence>
<feature type="transmembrane region" description="Helical" evidence="5">
    <location>
        <begin position="168"/>
        <end position="190"/>
    </location>
</feature>
<organism evidence="6 7">
    <name type="scientific">Salinibacterium xinjiangense</name>
    <dbReference type="NCBI Taxonomy" id="386302"/>
    <lineage>
        <taxon>Bacteria</taxon>
        <taxon>Bacillati</taxon>
        <taxon>Actinomycetota</taxon>
        <taxon>Actinomycetes</taxon>
        <taxon>Micrococcales</taxon>
        <taxon>Microbacteriaceae</taxon>
        <taxon>Salinibacterium</taxon>
    </lineage>
</organism>
<keyword evidence="6" id="KW-0808">Transferase</keyword>
<evidence type="ECO:0000256" key="3">
    <source>
        <dbReference type="ARBA" id="ARBA00022989"/>
    </source>
</evidence>
<evidence type="ECO:0000256" key="5">
    <source>
        <dbReference type="SAM" id="Phobius"/>
    </source>
</evidence>